<comment type="caution">
    <text evidence="2">The sequence shown here is derived from an EMBL/GenBank/DDBJ whole genome shotgun (WGS) entry which is preliminary data.</text>
</comment>
<evidence type="ECO:0000313" key="2">
    <source>
        <dbReference type="EMBL" id="EGF25242.1"/>
    </source>
</evidence>
<protein>
    <submittedName>
        <fullName evidence="2">Uncharacterized protein</fullName>
    </submittedName>
</protein>
<dbReference type="Proteomes" id="UP000006222">
    <property type="component" value="Unassembled WGS sequence"/>
</dbReference>
<dbReference type="EMBL" id="AFAR01000244">
    <property type="protein sequence ID" value="EGF25242.1"/>
    <property type="molecule type" value="Genomic_DNA"/>
</dbReference>
<accession>F2AYP5</accession>
<proteinExistence type="predicted"/>
<gene>
    <name evidence="2" type="ORF">RBWH47_01018</name>
</gene>
<feature type="region of interest" description="Disordered" evidence="1">
    <location>
        <begin position="1"/>
        <end position="41"/>
    </location>
</feature>
<evidence type="ECO:0000313" key="3">
    <source>
        <dbReference type="Proteomes" id="UP000006222"/>
    </source>
</evidence>
<organism evidence="2 3">
    <name type="scientific">Rhodopirellula baltica WH47</name>
    <dbReference type="NCBI Taxonomy" id="991778"/>
    <lineage>
        <taxon>Bacteria</taxon>
        <taxon>Pseudomonadati</taxon>
        <taxon>Planctomycetota</taxon>
        <taxon>Planctomycetia</taxon>
        <taxon>Pirellulales</taxon>
        <taxon>Pirellulaceae</taxon>
        <taxon>Rhodopirellula</taxon>
    </lineage>
</organism>
<name>F2AYP5_RHOBT</name>
<evidence type="ECO:0000256" key="1">
    <source>
        <dbReference type="SAM" id="MobiDB-lite"/>
    </source>
</evidence>
<reference evidence="2 3" key="1">
    <citation type="journal article" date="2013" name="Mar. Genomics">
        <title>Expression of sulfatases in Rhodopirellula baltica and the diversity of sulfatases in the genus Rhodopirellula.</title>
        <authorList>
            <person name="Wegner C.E."/>
            <person name="Richter-Heitmann T."/>
            <person name="Klindworth A."/>
            <person name="Klockow C."/>
            <person name="Richter M."/>
            <person name="Achstetter T."/>
            <person name="Glockner F.O."/>
            <person name="Harder J."/>
        </authorList>
    </citation>
    <scope>NUCLEOTIDE SEQUENCE [LARGE SCALE GENOMIC DNA]</scope>
    <source>
        <strain evidence="2 3">WH47</strain>
    </source>
</reference>
<feature type="compositionally biased region" description="Polar residues" evidence="1">
    <location>
        <begin position="29"/>
        <end position="41"/>
    </location>
</feature>
<dbReference type="AlphaFoldDB" id="F2AYP5"/>
<sequence length="41" mass="4465">MANSFPFVLDPWGDAPGYDDEGLRPTKPNAKSANSKRVSEV</sequence>